<dbReference type="InterPro" id="IPR004046">
    <property type="entry name" value="GST_C"/>
</dbReference>
<sequence>MPVDLYYTPLSPYCRSVLLTARAVGVDLNLKMVSLMNQEQLKPEFVAINPQHTVPTMVDGDLVLWESRPICTYLISQYGKDDSLYPSNPKARAKVDALLHFDIGTLANRWRILFAPVKSGILSKPDQKSVDDFHEALTWLNGFLSHKKKFAAETDHITVADLVLVANISSYEAAGFIIQDYPNIYAWLQRCKEAIDGYEELNGEDAKKFGMFVKSKITEK</sequence>
<dbReference type="InterPro" id="IPR036282">
    <property type="entry name" value="Glutathione-S-Trfase_C_sf"/>
</dbReference>
<dbReference type="AlphaFoldDB" id="A0AAW0WLZ4"/>
<gene>
    <name evidence="4" type="ORF">OTU49_009252</name>
</gene>
<reference evidence="4 5" key="1">
    <citation type="journal article" date="2024" name="BMC Genomics">
        <title>Genome assembly of redclaw crayfish (Cherax quadricarinatus) provides insights into its immune adaptation and hypoxia tolerance.</title>
        <authorList>
            <person name="Liu Z."/>
            <person name="Zheng J."/>
            <person name="Li H."/>
            <person name="Fang K."/>
            <person name="Wang S."/>
            <person name="He J."/>
            <person name="Zhou D."/>
            <person name="Weng S."/>
            <person name="Chi M."/>
            <person name="Gu Z."/>
            <person name="He J."/>
            <person name="Li F."/>
            <person name="Wang M."/>
        </authorList>
    </citation>
    <scope>NUCLEOTIDE SEQUENCE [LARGE SCALE GENOMIC DNA]</scope>
    <source>
        <strain evidence="4">ZL_2023a</strain>
    </source>
</reference>
<dbReference type="Gene3D" id="1.20.1050.10">
    <property type="match status" value="1"/>
</dbReference>
<protein>
    <submittedName>
        <fullName evidence="4">Uncharacterized protein</fullName>
    </submittedName>
</protein>
<dbReference type="Gene3D" id="3.40.30.10">
    <property type="entry name" value="Glutaredoxin"/>
    <property type="match status" value="1"/>
</dbReference>
<evidence type="ECO:0000256" key="1">
    <source>
        <dbReference type="ARBA" id="ARBA00011738"/>
    </source>
</evidence>
<dbReference type="PANTHER" id="PTHR43969:SF9">
    <property type="entry name" value="GLUTATHIONE S TRANSFERASE D10, ISOFORM A-RELATED"/>
    <property type="match status" value="1"/>
</dbReference>
<dbReference type="GO" id="GO:0004364">
    <property type="term" value="F:glutathione transferase activity"/>
    <property type="evidence" value="ECO:0007669"/>
    <property type="project" value="TreeGrafter"/>
</dbReference>
<proteinExistence type="predicted"/>
<evidence type="ECO:0000259" key="2">
    <source>
        <dbReference type="PROSITE" id="PS50404"/>
    </source>
</evidence>
<dbReference type="PROSITE" id="PS50404">
    <property type="entry name" value="GST_NTER"/>
    <property type="match status" value="1"/>
</dbReference>
<comment type="caution">
    <text evidence="4">The sequence shown here is derived from an EMBL/GenBank/DDBJ whole genome shotgun (WGS) entry which is preliminary data.</text>
</comment>
<keyword evidence="5" id="KW-1185">Reference proteome</keyword>
<dbReference type="SFLD" id="SFLDG01153">
    <property type="entry name" value="Main.4:_Theta-like"/>
    <property type="match status" value="1"/>
</dbReference>
<dbReference type="InterPro" id="IPR004045">
    <property type="entry name" value="Glutathione_S-Trfase_N"/>
</dbReference>
<evidence type="ECO:0000313" key="5">
    <source>
        <dbReference type="Proteomes" id="UP001445076"/>
    </source>
</evidence>
<dbReference type="EMBL" id="JARKIK010000072">
    <property type="protein sequence ID" value="KAK8728367.1"/>
    <property type="molecule type" value="Genomic_DNA"/>
</dbReference>
<dbReference type="GO" id="GO:0006749">
    <property type="term" value="P:glutathione metabolic process"/>
    <property type="evidence" value="ECO:0007669"/>
    <property type="project" value="TreeGrafter"/>
</dbReference>
<accession>A0AAW0WLZ4</accession>
<dbReference type="InterPro" id="IPR040079">
    <property type="entry name" value="Glutathione_S-Trfase"/>
</dbReference>
<comment type="subunit">
    <text evidence="1">Homodimer.</text>
</comment>
<dbReference type="Pfam" id="PF00043">
    <property type="entry name" value="GST_C"/>
    <property type="match status" value="1"/>
</dbReference>
<dbReference type="CDD" id="cd03045">
    <property type="entry name" value="GST_N_Delta_Epsilon"/>
    <property type="match status" value="1"/>
</dbReference>
<evidence type="ECO:0000259" key="3">
    <source>
        <dbReference type="PROSITE" id="PS50405"/>
    </source>
</evidence>
<dbReference type="Pfam" id="PF13417">
    <property type="entry name" value="GST_N_3"/>
    <property type="match status" value="1"/>
</dbReference>
<feature type="domain" description="GST C-terminal" evidence="3">
    <location>
        <begin position="88"/>
        <end position="209"/>
    </location>
</feature>
<dbReference type="PANTHER" id="PTHR43969">
    <property type="entry name" value="GLUTATHIONE S TRANSFERASE D10, ISOFORM A-RELATED"/>
    <property type="match status" value="1"/>
</dbReference>
<dbReference type="InterPro" id="IPR010987">
    <property type="entry name" value="Glutathione-S-Trfase_C-like"/>
</dbReference>
<dbReference type="SFLD" id="SFLDG00358">
    <property type="entry name" value="Main_(cytGST)"/>
    <property type="match status" value="1"/>
</dbReference>
<dbReference type="FunFam" id="1.20.1050.10:FF:000007">
    <property type="entry name" value="Glutathione S-transferase 1-1"/>
    <property type="match status" value="1"/>
</dbReference>
<dbReference type="SUPFAM" id="SSF47616">
    <property type="entry name" value="GST C-terminal domain-like"/>
    <property type="match status" value="1"/>
</dbReference>
<dbReference type="CDD" id="cd03177">
    <property type="entry name" value="GST_C_Delta_Epsilon"/>
    <property type="match status" value="1"/>
</dbReference>
<name>A0AAW0WLZ4_CHEQU</name>
<organism evidence="4 5">
    <name type="scientific">Cherax quadricarinatus</name>
    <name type="common">Australian red claw crayfish</name>
    <dbReference type="NCBI Taxonomy" id="27406"/>
    <lineage>
        <taxon>Eukaryota</taxon>
        <taxon>Metazoa</taxon>
        <taxon>Ecdysozoa</taxon>
        <taxon>Arthropoda</taxon>
        <taxon>Crustacea</taxon>
        <taxon>Multicrustacea</taxon>
        <taxon>Malacostraca</taxon>
        <taxon>Eumalacostraca</taxon>
        <taxon>Eucarida</taxon>
        <taxon>Decapoda</taxon>
        <taxon>Pleocyemata</taxon>
        <taxon>Astacidea</taxon>
        <taxon>Parastacoidea</taxon>
        <taxon>Parastacidae</taxon>
        <taxon>Cherax</taxon>
    </lineage>
</organism>
<dbReference type="SUPFAM" id="SSF52833">
    <property type="entry name" value="Thioredoxin-like"/>
    <property type="match status" value="1"/>
</dbReference>
<feature type="domain" description="GST N-terminal" evidence="2">
    <location>
        <begin position="1"/>
        <end position="82"/>
    </location>
</feature>
<dbReference type="PROSITE" id="PS50405">
    <property type="entry name" value="GST_CTER"/>
    <property type="match status" value="1"/>
</dbReference>
<dbReference type="InterPro" id="IPR036249">
    <property type="entry name" value="Thioredoxin-like_sf"/>
</dbReference>
<dbReference type="Proteomes" id="UP001445076">
    <property type="component" value="Unassembled WGS sequence"/>
</dbReference>
<dbReference type="FunFam" id="3.40.30.10:FF:000034">
    <property type="entry name" value="glutathione S-transferase 1"/>
    <property type="match status" value="1"/>
</dbReference>
<dbReference type="SFLD" id="SFLDS00019">
    <property type="entry name" value="Glutathione_Transferase_(cytos"/>
    <property type="match status" value="1"/>
</dbReference>
<evidence type="ECO:0000313" key="4">
    <source>
        <dbReference type="EMBL" id="KAK8728367.1"/>
    </source>
</evidence>